<dbReference type="SUPFAM" id="SSF47413">
    <property type="entry name" value="lambda repressor-like DNA-binding domains"/>
    <property type="match status" value="1"/>
</dbReference>
<dbReference type="PROSITE" id="PS50943">
    <property type="entry name" value="HTH_CROC1"/>
    <property type="match status" value="1"/>
</dbReference>
<dbReference type="PRINTS" id="PR00036">
    <property type="entry name" value="HTHLACI"/>
</dbReference>
<evidence type="ECO:0000259" key="4">
    <source>
        <dbReference type="PROSITE" id="PS50932"/>
    </source>
</evidence>
<dbReference type="PANTHER" id="PTHR30146:SF109">
    <property type="entry name" value="HTH-TYPE TRANSCRIPTIONAL REGULATOR GALS"/>
    <property type="match status" value="1"/>
</dbReference>
<dbReference type="InterPro" id="IPR028082">
    <property type="entry name" value="Peripla_BP_I"/>
</dbReference>
<protein>
    <submittedName>
        <fullName evidence="6">Uncharacterized protein</fullName>
    </submittedName>
</protein>
<dbReference type="InterPro" id="IPR000843">
    <property type="entry name" value="HTH_LacI"/>
</dbReference>
<dbReference type="PANTHER" id="PTHR30146">
    <property type="entry name" value="LACI-RELATED TRANSCRIPTIONAL REPRESSOR"/>
    <property type="match status" value="1"/>
</dbReference>
<dbReference type="OrthoDB" id="9799482at2"/>
<dbReference type="InterPro" id="IPR001387">
    <property type="entry name" value="Cro/C1-type_HTH"/>
</dbReference>
<dbReference type="SUPFAM" id="SSF53822">
    <property type="entry name" value="Periplasmic binding protein-like I"/>
    <property type="match status" value="1"/>
</dbReference>
<dbReference type="SMART" id="SM00354">
    <property type="entry name" value="HTH_LACI"/>
    <property type="match status" value="1"/>
</dbReference>
<evidence type="ECO:0000256" key="2">
    <source>
        <dbReference type="ARBA" id="ARBA00023125"/>
    </source>
</evidence>
<dbReference type="PROSITE" id="PS50932">
    <property type="entry name" value="HTH_LACI_2"/>
    <property type="match status" value="1"/>
</dbReference>
<evidence type="ECO:0000256" key="3">
    <source>
        <dbReference type="ARBA" id="ARBA00023163"/>
    </source>
</evidence>
<dbReference type="Gene3D" id="1.10.260.40">
    <property type="entry name" value="lambda repressor-like DNA-binding domains"/>
    <property type="match status" value="1"/>
</dbReference>
<accession>A0A4Y8PQS9</accession>
<sequence length="337" mass="37708">MTTLQDVAKAAGVSSSTVSRVLKGNAKISMATTKKVLDAARRLEYRPIILADKFTEAPTKVLGVVMAMQIQDAFYFPILERIFNTADQLGYGVLSYRLDTRYGTQSNSDILKAMEGRVDAIIFVGVFSFNKDDLKPFIQQKCPMVSLFGVIDAPGIINCTTDNVQAAYDATQYLIRLGHTRIAHMLIHKTFEHALERLEGYKAALEEHGIAYNPDLVAIGDFSYEGAYKAALQLIESQSFTAVFCFNDVMADAFIRAARDRGLKVPEDVSVMGFDDIVYENPIFYPAPLMTTMRQPRREMADFAIKAIMDSKRGLETFENTVFRPMLIERNTTKPIS</sequence>
<dbReference type="InterPro" id="IPR046335">
    <property type="entry name" value="LacI/GalR-like_sensor"/>
</dbReference>
<comment type="caution">
    <text evidence="6">The sequence shown here is derived from an EMBL/GenBank/DDBJ whole genome shotgun (WGS) entry which is preliminary data.</text>
</comment>
<dbReference type="AlphaFoldDB" id="A0A4Y8PQS9"/>
<keyword evidence="7" id="KW-1185">Reference proteome</keyword>
<keyword evidence="2" id="KW-0238">DNA-binding</keyword>
<feature type="domain" description="HTH lacI-type" evidence="4">
    <location>
        <begin position="2"/>
        <end position="56"/>
    </location>
</feature>
<dbReference type="PROSITE" id="PS00356">
    <property type="entry name" value="HTH_LACI_1"/>
    <property type="match status" value="1"/>
</dbReference>
<evidence type="ECO:0000256" key="1">
    <source>
        <dbReference type="ARBA" id="ARBA00023015"/>
    </source>
</evidence>
<evidence type="ECO:0000313" key="7">
    <source>
        <dbReference type="Proteomes" id="UP000298246"/>
    </source>
</evidence>
<dbReference type="CDD" id="cd01392">
    <property type="entry name" value="HTH_LacI"/>
    <property type="match status" value="1"/>
</dbReference>
<dbReference type="CDD" id="cd06267">
    <property type="entry name" value="PBP1_LacI_sugar_binding-like"/>
    <property type="match status" value="1"/>
</dbReference>
<evidence type="ECO:0000259" key="5">
    <source>
        <dbReference type="PROSITE" id="PS50943"/>
    </source>
</evidence>
<organism evidence="6 7">
    <name type="scientific">Paenibacillus athensensis</name>
    <dbReference type="NCBI Taxonomy" id="1967502"/>
    <lineage>
        <taxon>Bacteria</taxon>
        <taxon>Bacillati</taxon>
        <taxon>Bacillota</taxon>
        <taxon>Bacilli</taxon>
        <taxon>Bacillales</taxon>
        <taxon>Paenibacillaceae</taxon>
        <taxon>Paenibacillus</taxon>
    </lineage>
</organism>
<dbReference type="InterPro" id="IPR010982">
    <property type="entry name" value="Lambda_DNA-bd_dom_sf"/>
</dbReference>
<keyword evidence="3" id="KW-0804">Transcription</keyword>
<dbReference type="GO" id="GO:0003700">
    <property type="term" value="F:DNA-binding transcription factor activity"/>
    <property type="evidence" value="ECO:0007669"/>
    <property type="project" value="TreeGrafter"/>
</dbReference>
<proteinExistence type="predicted"/>
<reference evidence="6 7" key="1">
    <citation type="submission" date="2017-03" db="EMBL/GenBank/DDBJ databases">
        <title>Isolation of Levoglucosan Utilizing Bacteria.</title>
        <authorList>
            <person name="Arya A.S."/>
        </authorList>
    </citation>
    <scope>NUCLEOTIDE SEQUENCE [LARGE SCALE GENOMIC DNA]</scope>
    <source>
        <strain evidence="6 7">MEC069</strain>
    </source>
</reference>
<dbReference type="Pfam" id="PF00356">
    <property type="entry name" value="LacI"/>
    <property type="match status" value="1"/>
</dbReference>
<dbReference type="Proteomes" id="UP000298246">
    <property type="component" value="Unassembled WGS sequence"/>
</dbReference>
<feature type="domain" description="HTH cro/C1-type" evidence="5">
    <location>
        <begin position="3"/>
        <end position="39"/>
    </location>
</feature>
<gene>
    <name evidence="6" type="ORF">B5M42_24080</name>
</gene>
<dbReference type="Gene3D" id="3.40.50.2300">
    <property type="match status" value="2"/>
</dbReference>
<dbReference type="GO" id="GO:0000976">
    <property type="term" value="F:transcription cis-regulatory region binding"/>
    <property type="evidence" value="ECO:0007669"/>
    <property type="project" value="TreeGrafter"/>
</dbReference>
<dbReference type="EMBL" id="MYFO01000061">
    <property type="protein sequence ID" value="TFE82986.1"/>
    <property type="molecule type" value="Genomic_DNA"/>
</dbReference>
<keyword evidence="1" id="KW-0805">Transcription regulation</keyword>
<dbReference type="RefSeq" id="WP_134757578.1">
    <property type="nucleotide sequence ID" value="NZ_MYFO02000002.1"/>
</dbReference>
<name>A0A4Y8PQS9_9BACL</name>
<evidence type="ECO:0000313" key="6">
    <source>
        <dbReference type="EMBL" id="TFE82986.1"/>
    </source>
</evidence>
<dbReference type="Pfam" id="PF13377">
    <property type="entry name" value="Peripla_BP_3"/>
    <property type="match status" value="1"/>
</dbReference>